<dbReference type="PANTHER" id="PTHR23284:SF0">
    <property type="entry name" value="PROLACTIN REGULATORY ELEMENT-BINDING PROTEIN"/>
    <property type="match status" value="1"/>
</dbReference>
<keyword evidence="3 11" id="KW-0853">WD repeat</keyword>
<evidence type="ECO:0000256" key="1">
    <source>
        <dbReference type="ARBA" id="ARBA00004648"/>
    </source>
</evidence>
<dbReference type="Proteomes" id="UP001150266">
    <property type="component" value="Unassembled WGS sequence"/>
</dbReference>
<dbReference type="SMART" id="SM00320">
    <property type="entry name" value="WD40"/>
    <property type="match status" value="2"/>
</dbReference>
<dbReference type="InterPro" id="IPR001680">
    <property type="entry name" value="WD40_rpt"/>
</dbReference>
<dbReference type="AlphaFoldDB" id="A0A9W9A3S0"/>
<dbReference type="PROSITE" id="PS50294">
    <property type="entry name" value="WD_REPEATS_REGION"/>
    <property type="match status" value="1"/>
</dbReference>
<dbReference type="InterPro" id="IPR015943">
    <property type="entry name" value="WD40/YVTN_repeat-like_dom_sf"/>
</dbReference>
<comment type="subcellular location">
    <subcellularLocation>
        <location evidence="1">Endoplasmic reticulum membrane</location>
        <topology evidence="1">Single-pass type II membrane protein</topology>
    </subcellularLocation>
</comment>
<evidence type="ECO:0000256" key="7">
    <source>
        <dbReference type="ARBA" id="ARBA00022892"/>
    </source>
</evidence>
<protein>
    <submittedName>
        <fullName evidence="13">WD40 repeat-like protein</fullName>
    </submittedName>
</protein>
<dbReference type="EMBL" id="JAOTPV010000021">
    <property type="protein sequence ID" value="KAJ4472322.1"/>
    <property type="molecule type" value="Genomic_DNA"/>
</dbReference>
<sequence>MRVAHTNHALPAFPIYSSAFLSPNELVIGGGGGASKSGIKNKLRVFNVEKDRSVKQRDEFELAVGEDAPMSMATDGKTIVCGVNSAPELLEKGENANCRVFEVDNGKLSFLRAKGTLSVKPDDLDFQKVTVISPDGSLVAVAGPNDLSLLSYPSLIPVAQALKVDKEIYDATFMKSKLIVATTANLQVYSLPEANALSPSKSKKGKQKASASLPLLTCERVIDIPSSFGGASGSSFRAARSHPILDTVFYTVINTIPSRSRGKSAPRQAHVTRWNTENWTVERTRKVGDRGITCFSISPDGKILGYGSSDLSVGLLDATSLNPVSTILKAHEFPSTTLAFNTNSSLLVSGSADNSIRVITLPDQVRGSNWGFLMLILLTLLVLFLAYTFQRYSDTLRW</sequence>
<keyword evidence="5" id="KW-0677">Repeat</keyword>
<dbReference type="GO" id="GO:0006888">
    <property type="term" value="P:endoplasmic reticulum to Golgi vesicle-mediated transport"/>
    <property type="evidence" value="ECO:0007669"/>
    <property type="project" value="TreeGrafter"/>
</dbReference>
<dbReference type="InterPro" id="IPR045260">
    <property type="entry name" value="Sec12-like"/>
</dbReference>
<feature type="transmembrane region" description="Helical" evidence="12">
    <location>
        <begin position="370"/>
        <end position="389"/>
    </location>
</feature>
<proteinExistence type="predicted"/>
<keyword evidence="7" id="KW-0931">ER-Golgi transport</keyword>
<keyword evidence="6" id="KW-0256">Endoplasmic reticulum</keyword>
<dbReference type="OrthoDB" id="2013972at2759"/>
<keyword evidence="8" id="KW-0653">Protein transport</keyword>
<evidence type="ECO:0000313" key="14">
    <source>
        <dbReference type="Proteomes" id="UP001150266"/>
    </source>
</evidence>
<keyword evidence="4 12" id="KW-0812">Transmembrane</keyword>
<evidence type="ECO:0000256" key="8">
    <source>
        <dbReference type="ARBA" id="ARBA00022927"/>
    </source>
</evidence>
<dbReference type="GO" id="GO:0005085">
    <property type="term" value="F:guanyl-nucleotide exchange factor activity"/>
    <property type="evidence" value="ECO:0007669"/>
    <property type="project" value="InterPro"/>
</dbReference>
<organism evidence="13 14">
    <name type="scientific">Lentinula aciculospora</name>
    <dbReference type="NCBI Taxonomy" id="153920"/>
    <lineage>
        <taxon>Eukaryota</taxon>
        <taxon>Fungi</taxon>
        <taxon>Dikarya</taxon>
        <taxon>Basidiomycota</taxon>
        <taxon>Agaricomycotina</taxon>
        <taxon>Agaricomycetes</taxon>
        <taxon>Agaricomycetidae</taxon>
        <taxon>Agaricales</taxon>
        <taxon>Marasmiineae</taxon>
        <taxon>Omphalotaceae</taxon>
        <taxon>Lentinula</taxon>
    </lineage>
</organism>
<evidence type="ECO:0000256" key="5">
    <source>
        <dbReference type="ARBA" id="ARBA00022737"/>
    </source>
</evidence>
<dbReference type="Gene3D" id="2.130.10.10">
    <property type="entry name" value="YVTN repeat-like/Quinoprotein amine dehydrogenase"/>
    <property type="match status" value="1"/>
</dbReference>
<evidence type="ECO:0000256" key="4">
    <source>
        <dbReference type="ARBA" id="ARBA00022692"/>
    </source>
</evidence>
<name>A0A9W9A3S0_9AGAR</name>
<accession>A0A9W9A3S0</accession>
<evidence type="ECO:0000256" key="2">
    <source>
        <dbReference type="ARBA" id="ARBA00022448"/>
    </source>
</evidence>
<evidence type="ECO:0000256" key="10">
    <source>
        <dbReference type="ARBA" id="ARBA00023136"/>
    </source>
</evidence>
<dbReference type="SUPFAM" id="SSF50998">
    <property type="entry name" value="Quinoprotein alcohol dehydrogenase-like"/>
    <property type="match status" value="1"/>
</dbReference>
<keyword evidence="10 12" id="KW-0472">Membrane</keyword>
<dbReference type="GO" id="GO:0015031">
    <property type="term" value="P:protein transport"/>
    <property type="evidence" value="ECO:0007669"/>
    <property type="project" value="UniProtKB-KW"/>
</dbReference>
<feature type="repeat" description="WD" evidence="11">
    <location>
        <begin position="328"/>
        <end position="358"/>
    </location>
</feature>
<dbReference type="Pfam" id="PF00400">
    <property type="entry name" value="WD40"/>
    <property type="match status" value="1"/>
</dbReference>
<evidence type="ECO:0000256" key="9">
    <source>
        <dbReference type="ARBA" id="ARBA00022989"/>
    </source>
</evidence>
<comment type="caution">
    <text evidence="13">The sequence shown here is derived from an EMBL/GenBank/DDBJ whole genome shotgun (WGS) entry which is preliminary data.</text>
</comment>
<keyword evidence="2" id="KW-0813">Transport</keyword>
<evidence type="ECO:0000256" key="6">
    <source>
        <dbReference type="ARBA" id="ARBA00022824"/>
    </source>
</evidence>
<evidence type="ECO:0000256" key="12">
    <source>
        <dbReference type="SAM" id="Phobius"/>
    </source>
</evidence>
<evidence type="ECO:0000256" key="11">
    <source>
        <dbReference type="PROSITE-ProRule" id="PRU00221"/>
    </source>
</evidence>
<dbReference type="PROSITE" id="PS50082">
    <property type="entry name" value="WD_REPEATS_2"/>
    <property type="match status" value="1"/>
</dbReference>
<dbReference type="InterPro" id="IPR011047">
    <property type="entry name" value="Quinoprotein_ADH-like_sf"/>
</dbReference>
<evidence type="ECO:0000313" key="13">
    <source>
        <dbReference type="EMBL" id="KAJ4472322.1"/>
    </source>
</evidence>
<reference evidence="13" key="1">
    <citation type="submission" date="2022-08" db="EMBL/GenBank/DDBJ databases">
        <title>A Global Phylogenomic Analysis of the Shiitake Genus Lentinula.</title>
        <authorList>
            <consortium name="DOE Joint Genome Institute"/>
            <person name="Sierra-Patev S."/>
            <person name="Min B."/>
            <person name="Naranjo-Ortiz M."/>
            <person name="Looney B."/>
            <person name="Konkel Z."/>
            <person name="Slot J.C."/>
            <person name="Sakamoto Y."/>
            <person name="Steenwyk J.L."/>
            <person name="Rokas A."/>
            <person name="Carro J."/>
            <person name="Camarero S."/>
            <person name="Ferreira P."/>
            <person name="Molpeceres G."/>
            <person name="Ruiz-Duenas F.J."/>
            <person name="Serrano A."/>
            <person name="Henrissat B."/>
            <person name="Drula E."/>
            <person name="Hughes K.W."/>
            <person name="Mata J.L."/>
            <person name="Ishikawa N.K."/>
            <person name="Vargas-Isla R."/>
            <person name="Ushijima S."/>
            <person name="Smith C.A."/>
            <person name="Ahrendt S."/>
            <person name="Andreopoulos W."/>
            <person name="He G."/>
            <person name="Labutti K."/>
            <person name="Lipzen A."/>
            <person name="Ng V."/>
            <person name="Riley R."/>
            <person name="Sandor L."/>
            <person name="Barry K."/>
            <person name="Martinez A.T."/>
            <person name="Xiao Y."/>
            <person name="Gibbons J.G."/>
            <person name="Terashima K."/>
            <person name="Grigoriev I.V."/>
            <person name="Hibbett D.S."/>
        </authorList>
    </citation>
    <scope>NUCLEOTIDE SEQUENCE</scope>
    <source>
        <strain evidence="13">JLM2183</strain>
    </source>
</reference>
<keyword evidence="14" id="KW-1185">Reference proteome</keyword>
<dbReference type="GO" id="GO:0005789">
    <property type="term" value="C:endoplasmic reticulum membrane"/>
    <property type="evidence" value="ECO:0007669"/>
    <property type="project" value="UniProtKB-SubCell"/>
</dbReference>
<keyword evidence="9 12" id="KW-1133">Transmembrane helix</keyword>
<gene>
    <name evidence="13" type="ORF">J3R30DRAFT_3709774</name>
</gene>
<dbReference type="PANTHER" id="PTHR23284">
    <property type="entry name" value="PROLACTIN REGULATORY ELEMENT BINDING PROTEIN"/>
    <property type="match status" value="1"/>
</dbReference>
<evidence type="ECO:0000256" key="3">
    <source>
        <dbReference type="ARBA" id="ARBA00022574"/>
    </source>
</evidence>
<dbReference type="GO" id="GO:0003400">
    <property type="term" value="P:regulation of COPII vesicle coating"/>
    <property type="evidence" value="ECO:0007669"/>
    <property type="project" value="TreeGrafter"/>
</dbReference>